<comment type="caution">
    <text evidence="1">The sequence shown here is derived from an EMBL/GenBank/DDBJ whole genome shotgun (WGS) entry which is preliminary data.</text>
</comment>
<dbReference type="RefSeq" id="WP_165393047.1">
    <property type="nucleotide sequence ID" value="NZ_SHKO01000002.1"/>
</dbReference>
<gene>
    <name evidence="1" type="ORF">EV681_2762</name>
</gene>
<dbReference type="AlphaFoldDB" id="A0A4Q7VF27"/>
<accession>A0A4Q7VF27</accession>
<dbReference type="EMBL" id="SHKO01000002">
    <property type="protein sequence ID" value="RZT94343.1"/>
    <property type="molecule type" value="Genomic_DNA"/>
</dbReference>
<organism evidence="1 2">
    <name type="scientific">Advenella incenata</name>
    <dbReference type="NCBI Taxonomy" id="267800"/>
    <lineage>
        <taxon>Bacteria</taxon>
        <taxon>Pseudomonadati</taxon>
        <taxon>Pseudomonadota</taxon>
        <taxon>Betaproteobacteria</taxon>
        <taxon>Burkholderiales</taxon>
        <taxon>Alcaligenaceae</taxon>
    </lineage>
</organism>
<reference evidence="1 2" key="1">
    <citation type="submission" date="2019-02" db="EMBL/GenBank/DDBJ databases">
        <title>Genomic Encyclopedia of Type Strains, Phase IV (KMG-IV): sequencing the most valuable type-strain genomes for metagenomic binning, comparative biology and taxonomic classification.</title>
        <authorList>
            <person name="Goeker M."/>
        </authorList>
    </citation>
    <scope>NUCLEOTIDE SEQUENCE [LARGE SCALE GENOMIC DNA]</scope>
    <source>
        <strain evidence="1 2">DSM 23814</strain>
    </source>
</reference>
<dbReference type="Proteomes" id="UP000293398">
    <property type="component" value="Unassembled WGS sequence"/>
</dbReference>
<name>A0A4Q7VF27_9BURK</name>
<proteinExistence type="predicted"/>
<evidence type="ECO:0000313" key="1">
    <source>
        <dbReference type="EMBL" id="RZT94343.1"/>
    </source>
</evidence>
<sequence length="51" mass="5934">MKLLTRFRQEFGTQNNNNNQQHPAVNTPVKPTGFKLGMAMNQSQFRMHSEK</sequence>
<evidence type="ECO:0000313" key="2">
    <source>
        <dbReference type="Proteomes" id="UP000293398"/>
    </source>
</evidence>
<protein>
    <submittedName>
        <fullName evidence="1">Uncharacterized protein</fullName>
    </submittedName>
</protein>
<keyword evidence="2" id="KW-1185">Reference proteome</keyword>